<proteinExistence type="predicted"/>
<protein>
    <submittedName>
        <fullName evidence="1">Uncharacterized protein</fullName>
    </submittedName>
</protein>
<organism evidence="1 2">
    <name type="scientific">Cryptococcus floricola</name>
    <dbReference type="NCBI Taxonomy" id="2591691"/>
    <lineage>
        <taxon>Eukaryota</taxon>
        <taxon>Fungi</taxon>
        <taxon>Dikarya</taxon>
        <taxon>Basidiomycota</taxon>
        <taxon>Agaricomycotina</taxon>
        <taxon>Tremellomycetes</taxon>
        <taxon>Tremellales</taxon>
        <taxon>Cryptococcaceae</taxon>
        <taxon>Cryptococcus</taxon>
    </lineage>
</organism>
<dbReference type="AlphaFoldDB" id="A0A5D3AQW2"/>
<dbReference type="EMBL" id="NIDF01000100">
    <property type="protein sequence ID" value="TYJ53162.1"/>
    <property type="molecule type" value="Genomic_DNA"/>
</dbReference>
<gene>
    <name evidence="1" type="ORF">B9479_006232</name>
</gene>
<accession>A0A5D3AQW2</accession>
<reference evidence="1 2" key="1">
    <citation type="submission" date="2017-05" db="EMBL/GenBank/DDBJ databases">
        <title>The Genome Sequence of Tsuchiyaea wingfieldii DSM 27421.</title>
        <authorList>
            <person name="Cuomo C."/>
            <person name="Passer A."/>
            <person name="Billmyre B."/>
            <person name="Heitman J."/>
        </authorList>
    </citation>
    <scope>NUCLEOTIDE SEQUENCE [LARGE SCALE GENOMIC DNA]</scope>
    <source>
        <strain evidence="1 2">DSM 27421</strain>
    </source>
</reference>
<evidence type="ECO:0000313" key="1">
    <source>
        <dbReference type="EMBL" id="TYJ53162.1"/>
    </source>
</evidence>
<dbReference type="Proteomes" id="UP000322245">
    <property type="component" value="Unassembled WGS sequence"/>
</dbReference>
<name>A0A5D3AQW2_9TREE</name>
<keyword evidence="2" id="KW-1185">Reference proteome</keyword>
<evidence type="ECO:0000313" key="2">
    <source>
        <dbReference type="Proteomes" id="UP000322245"/>
    </source>
</evidence>
<comment type="caution">
    <text evidence="1">The sequence shown here is derived from an EMBL/GenBank/DDBJ whole genome shotgun (WGS) entry which is preliminary data.</text>
</comment>
<feature type="non-terminal residue" evidence="1">
    <location>
        <position position="1"/>
    </location>
</feature>
<sequence length="42" mass="5010">FVRSNEMDFVTGIAEFDVQDYKAGAEMAEKKPWYKRIFNVFM</sequence>